<dbReference type="OrthoDB" id="977000at2"/>
<dbReference type="Gene3D" id="1.25.40.10">
    <property type="entry name" value="Tetratricopeptide repeat domain"/>
    <property type="match status" value="1"/>
</dbReference>
<dbReference type="SMART" id="SM00028">
    <property type="entry name" value="TPR"/>
    <property type="match status" value="3"/>
</dbReference>
<evidence type="ECO:0000256" key="1">
    <source>
        <dbReference type="PROSITE-ProRule" id="PRU00339"/>
    </source>
</evidence>
<protein>
    <submittedName>
        <fullName evidence="2">Tetratricopeptide repeat protein</fullName>
    </submittedName>
</protein>
<keyword evidence="1" id="KW-0802">TPR repeat</keyword>
<dbReference type="PROSITE" id="PS50005">
    <property type="entry name" value="TPR"/>
    <property type="match status" value="1"/>
</dbReference>
<dbReference type="Proteomes" id="UP000293952">
    <property type="component" value="Unassembled WGS sequence"/>
</dbReference>
<name>A0A4V1WF64_9FLAO</name>
<comment type="caution">
    <text evidence="2">The sequence shown here is derived from an EMBL/GenBank/DDBJ whole genome shotgun (WGS) entry which is preliminary data.</text>
</comment>
<reference evidence="2 3" key="1">
    <citation type="submission" date="2019-02" db="EMBL/GenBank/DDBJ databases">
        <title>Genome sequence of the sea-ice species Brumimicrobium glaciale.</title>
        <authorList>
            <person name="Bowman J.P."/>
        </authorList>
    </citation>
    <scope>NUCLEOTIDE SEQUENCE [LARGE SCALE GENOMIC DNA]</scope>
    <source>
        <strain evidence="2 3">IC156</strain>
    </source>
</reference>
<dbReference type="InterPro" id="IPR019734">
    <property type="entry name" value="TPR_rpt"/>
</dbReference>
<gene>
    <name evidence="2" type="ORF">ERX46_15605</name>
</gene>
<dbReference type="EMBL" id="SETE01000007">
    <property type="protein sequence ID" value="RYM32106.1"/>
    <property type="molecule type" value="Genomic_DNA"/>
</dbReference>
<dbReference type="AlphaFoldDB" id="A0A4V1WF64"/>
<dbReference type="SUPFAM" id="SSF48452">
    <property type="entry name" value="TPR-like"/>
    <property type="match status" value="1"/>
</dbReference>
<dbReference type="PANTHER" id="PTHR12558:SF13">
    <property type="entry name" value="CELL DIVISION CYCLE PROTEIN 27 HOMOLOG"/>
    <property type="match status" value="1"/>
</dbReference>
<dbReference type="InterPro" id="IPR011990">
    <property type="entry name" value="TPR-like_helical_dom_sf"/>
</dbReference>
<feature type="repeat" description="TPR" evidence="1">
    <location>
        <begin position="137"/>
        <end position="170"/>
    </location>
</feature>
<keyword evidence="3" id="KW-1185">Reference proteome</keyword>
<dbReference type="Pfam" id="PF13181">
    <property type="entry name" value="TPR_8"/>
    <property type="match status" value="2"/>
</dbReference>
<evidence type="ECO:0000313" key="2">
    <source>
        <dbReference type="EMBL" id="RYM32106.1"/>
    </source>
</evidence>
<organism evidence="2 3">
    <name type="scientific">Brumimicrobium glaciale</name>
    <dbReference type="NCBI Taxonomy" id="200475"/>
    <lineage>
        <taxon>Bacteria</taxon>
        <taxon>Pseudomonadati</taxon>
        <taxon>Bacteroidota</taxon>
        <taxon>Flavobacteriia</taxon>
        <taxon>Flavobacteriales</taxon>
        <taxon>Crocinitomicaceae</taxon>
        <taxon>Brumimicrobium</taxon>
    </lineage>
</organism>
<proteinExistence type="predicted"/>
<sequence>MSAITELELNELIKKYKEDSTNLDLINEIAIGYFENHEMKNGDEDLEFFELAYKLKRTIKSTHNYAWFLYFEWSEIEWRVNEDNAIEKAILIQKECLEFKPKSYLPYYQYGYMLLDQKRYEDAIPFLIEALAIKKDIRIINNLGFCYFNSENYETAKIYFEEVVKIQDVDNLNLYNLALTYFHLDDLLGVKRIAEKLKDKIKPSDDIEFNFGEIVAVYEIGFLYFLIGEYESAIECLLKQDIREFDLFDFIELSYSLYLIDRVKWNLLIKNLVDEKMVLLKEIESGHEDWDEYSVEEKKERIQDLKEEILIGEEALIDKFNLPIPNLKDHIIPEYAGCLLFDCKRHGNIKNDQ</sequence>
<dbReference type="RefSeq" id="WP_130094795.1">
    <property type="nucleotide sequence ID" value="NZ_SETE01000007.1"/>
</dbReference>
<accession>A0A4V1WF64</accession>
<dbReference type="PANTHER" id="PTHR12558">
    <property type="entry name" value="CELL DIVISION CYCLE 16,23,27"/>
    <property type="match status" value="1"/>
</dbReference>
<evidence type="ECO:0000313" key="3">
    <source>
        <dbReference type="Proteomes" id="UP000293952"/>
    </source>
</evidence>